<accession>Q9PAD5</accession>
<organism evidence="1 2">
    <name type="scientific">Xylella fastidiosa (strain 9a5c)</name>
    <dbReference type="NCBI Taxonomy" id="160492"/>
    <lineage>
        <taxon>Bacteria</taxon>
        <taxon>Pseudomonadati</taxon>
        <taxon>Pseudomonadota</taxon>
        <taxon>Gammaproteobacteria</taxon>
        <taxon>Lysobacterales</taxon>
        <taxon>Lysobacteraceae</taxon>
        <taxon>Xylella</taxon>
    </lineage>
</organism>
<dbReference type="KEGG" id="xfa:XF_2583"/>
<gene>
    <name evidence="1" type="ordered locus">XF_2583</name>
</gene>
<reference evidence="1 2" key="1">
    <citation type="journal article" date="2000" name="Nature">
        <title>The genome sequence of the plant pathogen Xylella fastidiosa.</title>
        <authorList>
            <person name="Simpson A.J."/>
            <person name="Reinach F.C."/>
            <person name="Arruda P."/>
            <person name="Abreu F.A."/>
            <person name="Acencio M."/>
            <person name="Alvarenga R."/>
            <person name="Alves L.M."/>
            <person name="Araya J.E."/>
            <person name="Baia G.S."/>
            <person name="Baptista C.S."/>
            <person name="Barros M.H."/>
            <person name="Bonaccorsi E.D."/>
            <person name="Bordin S."/>
            <person name="Bove J.M."/>
            <person name="Briones M.R."/>
            <person name="Bueno M.R."/>
            <person name="Camargo A.A."/>
            <person name="Camargo L.E."/>
            <person name="Carraro D.M."/>
            <person name="Carrer H."/>
            <person name="Colauto N.B."/>
            <person name="Colombo C."/>
            <person name="Costa F.F."/>
            <person name="Costa M.C."/>
            <person name="Costa-Neto C.M."/>
            <person name="Coutinho L.L."/>
            <person name="Cristofani M."/>
            <person name="Dias-Neto E."/>
            <person name="Docena C."/>
            <person name="El-Dorry H."/>
            <person name="Facincani A.P."/>
            <person name="Ferreira A.J."/>
            <person name="Ferreira V.C."/>
            <person name="Ferro J.A."/>
            <person name="Fraga J.S."/>
            <person name="Franca S.C."/>
            <person name="Franco M.C."/>
            <person name="Frohme M."/>
            <person name="Furlan L.R."/>
            <person name="Garnier M."/>
            <person name="Goldman G.H."/>
            <person name="Goldman M.H."/>
            <person name="Gomes S.L."/>
            <person name="Gruber A."/>
            <person name="Ho P.L."/>
            <person name="Hoheisel J.D."/>
            <person name="Junqueira M.L."/>
            <person name="Kemper E.L."/>
            <person name="Kitajima J.P."/>
            <person name="Krieger J.E."/>
            <person name="Kuramae E.E."/>
            <person name="Laigret F."/>
            <person name="Lambais M.R."/>
            <person name="Leite L.C."/>
            <person name="Lemos E.G."/>
            <person name="Lemos M.V."/>
            <person name="Lopes S.A."/>
            <person name="Lopes C.R."/>
            <person name="Machado J.A."/>
            <person name="Machado M.A."/>
            <person name="Madeira A.M."/>
            <person name="Madeira H.M."/>
            <person name="Marino C.L."/>
            <person name="Marques M.V."/>
            <person name="Martins E.A."/>
            <person name="Martins E.M."/>
            <person name="Matsukuma A.Y."/>
            <person name="Menck C.F."/>
            <person name="Miracca E.C."/>
            <person name="Miyaki C.Y."/>
            <person name="Monteriro-Vitorello C.B."/>
            <person name="Moon D.H."/>
            <person name="Nagai M.A."/>
            <person name="Nascimento A.L."/>
            <person name="Netto L.E."/>
            <person name="Nhani A.Jr."/>
            <person name="Nobrega F.G."/>
            <person name="Nunes L.R."/>
            <person name="Oliveira M.A."/>
            <person name="de Oliveira M.C."/>
            <person name="de Oliveira R.C."/>
            <person name="Palmieri D.A."/>
            <person name="Paris A."/>
            <person name="Peixoto B.R."/>
            <person name="Pereira G.A."/>
            <person name="Pereira H.A.Jr."/>
            <person name="Pesquero J.B."/>
            <person name="Quaggio R.B."/>
            <person name="Roberto P.G."/>
            <person name="Rodrigues V."/>
            <person name="de M Rosa A.J."/>
            <person name="de Rosa V.E.Jr."/>
            <person name="de Sa R.G."/>
            <person name="Santelli R.V."/>
            <person name="Sawasaki H.E."/>
            <person name="da Silva A.C."/>
            <person name="da Silva A.M."/>
            <person name="da Silva F.R."/>
            <person name="da Silva W.A.Jr."/>
            <person name="da Silveira J.F."/>
            <person name="Silvestri M.L."/>
            <person name="Siqueira W.J."/>
            <person name="de Souza A.A."/>
            <person name="de Souza A.P."/>
            <person name="Terenzi M.F."/>
            <person name="Truffi D."/>
            <person name="Tsai S.M."/>
            <person name="Tsuhako M.H."/>
            <person name="Vallada H."/>
            <person name="Van Sluys M.A."/>
            <person name="Verjovski-Almeida S."/>
            <person name="Vettore A.L."/>
            <person name="Zago M.A."/>
            <person name="Zatz M."/>
            <person name="Meidanis J."/>
            <person name="Setubal J.C."/>
        </authorList>
    </citation>
    <scope>NUCLEOTIDE SEQUENCE [LARGE SCALE GENOMIC DNA]</scope>
    <source>
        <strain evidence="1 2">9a5c</strain>
    </source>
</reference>
<dbReference type="EMBL" id="AE003849">
    <property type="protein sequence ID" value="AAF85380.1"/>
    <property type="molecule type" value="Genomic_DNA"/>
</dbReference>
<protein>
    <submittedName>
        <fullName evidence="1">Uncharacterized protein</fullName>
    </submittedName>
</protein>
<evidence type="ECO:0000313" key="2">
    <source>
        <dbReference type="Proteomes" id="UP000000812"/>
    </source>
</evidence>
<dbReference type="HOGENOM" id="CLU_3124334_0_0_6"/>
<evidence type="ECO:0000313" key="1">
    <source>
        <dbReference type="EMBL" id="AAF85380.1"/>
    </source>
</evidence>
<dbReference type="AlphaFoldDB" id="Q9PAD5"/>
<sequence length="50" mass="5118">MCAECDDDAEVAVCADGGALATGDCGDFVSGEESRGVCSRLPITCLFDEL</sequence>
<dbReference type="PIR" id="F82539">
    <property type="entry name" value="F82539"/>
</dbReference>
<dbReference type="Proteomes" id="UP000000812">
    <property type="component" value="Chromosome"/>
</dbReference>
<proteinExistence type="predicted"/>
<name>Q9PAD5_XYLFA</name>